<dbReference type="PANTHER" id="PTHR28221:SF2">
    <property type="entry name" value="RNA POLYMERASE I-SPECIFIC TRANSCRIPTION INITIATION FACTOR RRN6"/>
    <property type="match status" value="1"/>
</dbReference>
<dbReference type="GO" id="GO:0070860">
    <property type="term" value="C:RNA polymerase I core factor complex"/>
    <property type="evidence" value="ECO:0007669"/>
    <property type="project" value="TreeGrafter"/>
</dbReference>
<reference evidence="4" key="1">
    <citation type="submission" date="2023-06" db="EMBL/GenBank/DDBJ databases">
        <authorList>
            <person name="Noh H."/>
        </authorList>
    </citation>
    <scope>NUCLEOTIDE SEQUENCE</scope>
    <source>
        <strain evidence="4">DUCC20226</strain>
    </source>
</reference>
<feature type="domain" description="RRN6 beta-propeller" evidence="2">
    <location>
        <begin position="138"/>
        <end position="533"/>
    </location>
</feature>
<comment type="caution">
    <text evidence="4">The sequence shown here is derived from an EMBL/GenBank/DDBJ whole genome shotgun (WGS) entry which is preliminary data.</text>
</comment>
<dbReference type="InterPro" id="IPR048536">
    <property type="entry name" value="Rrn6_K-rich"/>
</dbReference>
<protein>
    <recommendedName>
        <fullName evidence="6">RNA polymerase I-specific transcription initiation factor RRN6-like protein</fullName>
    </recommendedName>
</protein>
<feature type="region of interest" description="Disordered" evidence="1">
    <location>
        <begin position="1"/>
        <end position="20"/>
    </location>
</feature>
<feature type="compositionally biased region" description="Low complexity" evidence="1">
    <location>
        <begin position="1010"/>
        <end position="1036"/>
    </location>
</feature>
<feature type="domain" description="RRN6 K-rich C-terminal" evidence="3">
    <location>
        <begin position="924"/>
        <end position="1064"/>
    </location>
</feature>
<organism evidence="4 5">
    <name type="scientific">Phomopsis amygdali</name>
    <name type="common">Fusicoccum amygdali</name>
    <dbReference type="NCBI Taxonomy" id="1214568"/>
    <lineage>
        <taxon>Eukaryota</taxon>
        <taxon>Fungi</taxon>
        <taxon>Dikarya</taxon>
        <taxon>Ascomycota</taxon>
        <taxon>Pezizomycotina</taxon>
        <taxon>Sordariomycetes</taxon>
        <taxon>Sordariomycetidae</taxon>
        <taxon>Diaporthales</taxon>
        <taxon>Diaporthaceae</taxon>
        <taxon>Diaporthe</taxon>
    </lineage>
</organism>
<evidence type="ECO:0000256" key="1">
    <source>
        <dbReference type="SAM" id="MobiDB-lite"/>
    </source>
</evidence>
<dbReference type="GO" id="GO:0042790">
    <property type="term" value="P:nucleolar large rRNA transcription by RNA polymerase I"/>
    <property type="evidence" value="ECO:0007669"/>
    <property type="project" value="TreeGrafter"/>
</dbReference>
<feature type="compositionally biased region" description="Basic and acidic residues" evidence="1">
    <location>
        <begin position="1"/>
        <end position="19"/>
    </location>
</feature>
<gene>
    <name evidence="4" type="ORF">N8I77_006097</name>
</gene>
<evidence type="ECO:0008006" key="6">
    <source>
        <dbReference type="Google" id="ProtNLM"/>
    </source>
</evidence>
<dbReference type="Proteomes" id="UP001265746">
    <property type="component" value="Unassembled WGS sequence"/>
</dbReference>
<evidence type="ECO:0000313" key="4">
    <source>
        <dbReference type="EMBL" id="KAK2607425.1"/>
    </source>
</evidence>
<keyword evidence="5" id="KW-1185">Reference proteome</keyword>
<dbReference type="InterPro" id="IPR048535">
    <property type="entry name" value="RRN6_beta-prop"/>
</dbReference>
<feature type="compositionally biased region" description="Basic residues" evidence="1">
    <location>
        <begin position="1052"/>
        <end position="1065"/>
    </location>
</feature>
<dbReference type="AlphaFoldDB" id="A0AAD9SH94"/>
<accession>A0AAD9SH94</accession>
<sequence length="1065" mass="118501">MAESSLRSDGDGHHYDAQNRKSNTIEIHRVNDFLLGHVGQVSYHSVRDEDADVGGLGFSRVTEKPPSFQQILPSEDWFPPMRSTSNAAHGGSFKDTKSSKYWLLKTHPEAFLGNVDLQGAIAEQLRASRYNDGGMESQMGPVLAVGEISDLRNPSRATSRPAVAVAAGETGHVLRVSMIGLEKCMWANSSFPIGAVQTQFHGTWNSDGAPISKILFATKPRQQDPIRWLIAQRSTSTTVFRPEIRAKPSAKRTQTATLDNAALQHIALNPVVTLNADATGGDAHSDFSINVGSEAEAPQIAIVDRSGNWSVWFIESQHDHHGRSLIHKAALKNRGTCGFSPTTWPSNRPLPFENHHRISWVCKTRRSHDWERDSSPSETSDPASRSLQADYLTGRMDYDPKCDGLLISNNTCASVLDIDGVKVYSYLDFSKRKGADALLDAQSIEGCPTHVLALTTEKLYVLDISSVGDSEASKPNILVSCPHFRGQTNETLKMSVARLQSSDDWLVLLHSGQNHRVQFFYMTISPQDGSASFYHQVVQYPGLNTRLDGLAGIASLHAVPLRFVASNSRYRSQGDAADAYMDGQKPQLFQLFELAGDLSLTSSVVAIAPETAQSLGWLRKSNQAAWNDAQRRTSLRKKVLRDVEDAFVVPDAVEDDRRLRRQLPTKGFPSRNTVQLRSYLIKLMKEINDGFFGECSLGSAGNTSDGPFDLIQDVWRKREANEHIALKPLLGFKDSWHSLDLARVGAVWNTNLERLQKLSDVQLFQRGTFGPKLDVTDFFERFAINWSSRLAAESLTATQWRYMQLALERMAAEVYLSEKSLSMIPQSTLDLVSKAIPRRENSQSTTDDLYEELRFSRSGSAITMPTPSATPASSRTTSRATSQAPESLETEDEDDTGQEDPAVTRLRMYLPSIRFTPPPKQGQSRVLSFWPEQRGSNPQQYRYSPTGKGSDEVSQRAQRRREKEEDRRRRRAEKRANLGIKLEGFSDSFSQPYVPDEIRSSPPPQLFAKSQGQHQSFGFGSQSQAPSQSQGFGPSQTMSQPLRGEFGTRPSMLKKKIKGKKKGFK</sequence>
<dbReference type="InterPro" id="IPR019350">
    <property type="entry name" value="RNA_pol_I-sp_TIF_RRN6-like"/>
</dbReference>
<dbReference type="PANTHER" id="PTHR28221">
    <property type="entry name" value="RNA POLYMERASE I-SPECIFIC TRANSCRIPTION INITIATION FACTOR RRN6"/>
    <property type="match status" value="1"/>
</dbReference>
<dbReference type="GO" id="GO:0001179">
    <property type="term" value="F:RNA polymerase I general transcription initiation factor binding"/>
    <property type="evidence" value="ECO:0007669"/>
    <property type="project" value="TreeGrafter"/>
</dbReference>
<feature type="compositionally biased region" description="Low complexity" evidence="1">
    <location>
        <begin position="860"/>
        <end position="885"/>
    </location>
</feature>
<evidence type="ECO:0000259" key="2">
    <source>
        <dbReference type="Pfam" id="PF10214"/>
    </source>
</evidence>
<evidence type="ECO:0000313" key="5">
    <source>
        <dbReference type="Proteomes" id="UP001265746"/>
    </source>
</evidence>
<feature type="compositionally biased region" description="Acidic residues" evidence="1">
    <location>
        <begin position="888"/>
        <end position="898"/>
    </location>
</feature>
<dbReference type="Pfam" id="PF10214">
    <property type="entry name" value="Rrn6_beta-prop"/>
    <property type="match status" value="1"/>
</dbReference>
<evidence type="ECO:0000259" key="3">
    <source>
        <dbReference type="Pfam" id="PF20639"/>
    </source>
</evidence>
<name>A0AAD9SH94_PHOAM</name>
<proteinExistence type="predicted"/>
<dbReference type="EMBL" id="JAUJFL010000003">
    <property type="protein sequence ID" value="KAK2607425.1"/>
    <property type="molecule type" value="Genomic_DNA"/>
</dbReference>
<feature type="region of interest" description="Disordered" evidence="1">
    <location>
        <begin position="856"/>
        <end position="1065"/>
    </location>
</feature>
<dbReference type="GO" id="GO:0001163">
    <property type="term" value="F:RNA polymerase I transcription regulatory region sequence-specific DNA binding"/>
    <property type="evidence" value="ECO:0007669"/>
    <property type="project" value="TreeGrafter"/>
</dbReference>
<dbReference type="Pfam" id="PF20639">
    <property type="entry name" value="Rrn6_K-rich"/>
    <property type="match status" value="1"/>
</dbReference>
<feature type="compositionally biased region" description="Polar residues" evidence="1">
    <location>
        <begin position="934"/>
        <end position="943"/>
    </location>
</feature>